<organism evidence="7 8">
    <name type="scientific">Dioscorea zingiberensis</name>
    <dbReference type="NCBI Taxonomy" id="325984"/>
    <lineage>
        <taxon>Eukaryota</taxon>
        <taxon>Viridiplantae</taxon>
        <taxon>Streptophyta</taxon>
        <taxon>Embryophyta</taxon>
        <taxon>Tracheophyta</taxon>
        <taxon>Spermatophyta</taxon>
        <taxon>Magnoliopsida</taxon>
        <taxon>Liliopsida</taxon>
        <taxon>Dioscoreales</taxon>
        <taxon>Dioscoreaceae</taxon>
        <taxon>Dioscorea</taxon>
    </lineage>
</organism>
<dbReference type="PANTHER" id="PTHR23012:SF215">
    <property type="entry name" value="RING_FYVE_PHD ZINC FINGER SUPERFAMILY PROTEIN"/>
    <property type="match status" value="1"/>
</dbReference>
<dbReference type="GO" id="GO:0008270">
    <property type="term" value="F:zinc ion binding"/>
    <property type="evidence" value="ECO:0007669"/>
    <property type="project" value="UniProtKB-KW"/>
</dbReference>
<feature type="domain" description="RING-CH-type" evidence="6">
    <location>
        <begin position="68"/>
        <end position="128"/>
    </location>
</feature>
<evidence type="ECO:0000256" key="4">
    <source>
        <dbReference type="SAM" id="MobiDB-lite"/>
    </source>
</evidence>
<dbReference type="GO" id="GO:0016567">
    <property type="term" value="P:protein ubiquitination"/>
    <property type="evidence" value="ECO:0007669"/>
    <property type="project" value="TreeGrafter"/>
</dbReference>
<dbReference type="SMART" id="SM00744">
    <property type="entry name" value="RINGv"/>
    <property type="match status" value="1"/>
</dbReference>
<dbReference type="EMBL" id="JAGGNH010000004">
    <property type="protein sequence ID" value="KAJ0975277.1"/>
    <property type="molecule type" value="Genomic_DNA"/>
</dbReference>
<dbReference type="InterPro" id="IPR011016">
    <property type="entry name" value="Znf_RING-CH"/>
</dbReference>
<dbReference type="FunFam" id="3.30.40.10:FF:000146">
    <property type="entry name" value="RING/FYVE/PHD zinc finger protein"/>
    <property type="match status" value="1"/>
</dbReference>
<feature type="transmembrane region" description="Helical" evidence="5">
    <location>
        <begin position="189"/>
        <end position="208"/>
    </location>
</feature>
<evidence type="ECO:0000256" key="2">
    <source>
        <dbReference type="ARBA" id="ARBA00022771"/>
    </source>
</evidence>
<accession>A0A9D5CLM2</accession>
<dbReference type="Proteomes" id="UP001085076">
    <property type="component" value="Miscellaneous, Linkage group lg04"/>
</dbReference>
<gene>
    <name evidence="7" type="ORF">J5N97_017242</name>
</gene>
<dbReference type="CDD" id="cd16495">
    <property type="entry name" value="RING_CH-C4HC3_MARCH"/>
    <property type="match status" value="1"/>
</dbReference>
<evidence type="ECO:0000313" key="7">
    <source>
        <dbReference type="EMBL" id="KAJ0975277.1"/>
    </source>
</evidence>
<feature type="compositionally biased region" description="Polar residues" evidence="4">
    <location>
        <begin position="42"/>
        <end position="52"/>
    </location>
</feature>
<dbReference type="Gene3D" id="3.30.40.10">
    <property type="entry name" value="Zinc/RING finger domain, C3HC4 (zinc finger)"/>
    <property type="match status" value="1"/>
</dbReference>
<evidence type="ECO:0000313" key="8">
    <source>
        <dbReference type="Proteomes" id="UP001085076"/>
    </source>
</evidence>
<dbReference type="Pfam" id="PF12906">
    <property type="entry name" value="RINGv"/>
    <property type="match status" value="1"/>
</dbReference>
<dbReference type="PANTHER" id="PTHR23012">
    <property type="entry name" value="RING/FYVE/PHD ZINC FINGER DOMAIN-CONTAINING"/>
    <property type="match status" value="1"/>
</dbReference>
<dbReference type="OrthoDB" id="264354at2759"/>
<dbReference type="InterPro" id="IPR022143">
    <property type="entry name" value="DUF3675"/>
</dbReference>
<evidence type="ECO:0000256" key="3">
    <source>
        <dbReference type="ARBA" id="ARBA00022833"/>
    </source>
</evidence>
<keyword evidence="3" id="KW-0862">Zinc</keyword>
<sequence>MGDHLVVHVDQLVTPQGIDPEQGNEGLGSSRKAIGNVGSAAPPSSQMGSTSDKAVEEKIVIDDGDEEEPLIQTVECRICQEEDDIKNLETPCACSGSLKYAHRVCVQRWCTEKGDITCEICHESYKPGYTAPPRPQPDEATIDINGGWAITGAPLDLRDPRILAMAAAQRHFLEAEYDEYAATNASGAAFCRSAVLILMALLLLRHALSITNGDEDDDASTYFSLFLLRAAGFLLPCYIMAWAISILQQRRQRQEAATMAAREVAYILQSGQGRGLQFTIAPESPSTPQQEPNQQ</sequence>
<comment type="caution">
    <text evidence="7">The sequence shown here is derived from an EMBL/GenBank/DDBJ whole genome shotgun (WGS) entry which is preliminary data.</text>
</comment>
<feature type="region of interest" description="Disordered" evidence="4">
    <location>
        <begin position="10"/>
        <end position="53"/>
    </location>
</feature>
<reference evidence="7" key="1">
    <citation type="submission" date="2021-03" db="EMBL/GenBank/DDBJ databases">
        <authorList>
            <person name="Li Z."/>
            <person name="Yang C."/>
        </authorList>
    </citation>
    <scope>NUCLEOTIDE SEQUENCE</scope>
    <source>
        <strain evidence="7">Dzin_1.0</strain>
        <tissue evidence="7">Leaf</tissue>
    </source>
</reference>
<dbReference type="InterPro" id="IPR013083">
    <property type="entry name" value="Znf_RING/FYVE/PHD"/>
</dbReference>
<name>A0A9D5CLM2_9LILI</name>
<proteinExistence type="predicted"/>
<feature type="transmembrane region" description="Helical" evidence="5">
    <location>
        <begin position="220"/>
        <end position="244"/>
    </location>
</feature>
<evidence type="ECO:0000256" key="1">
    <source>
        <dbReference type="ARBA" id="ARBA00022723"/>
    </source>
</evidence>
<protein>
    <recommendedName>
        <fullName evidence="6">RING-CH-type domain-containing protein</fullName>
    </recommendedName>
</protein>
<reference evidence="7" key="2">
    <citation type="journal article" date="2022" name="Hortic Res">
        <title>The genome of Dioscorea zingiberensis sheds light on the biosynthesis, origin and evolution of the medicinally important diosgenin saponins.</title>
        <authorList>
            <person name="Li Y."/>
            <person name="Tan C."/>
            <person name="Li Z."/>
            <person name="Guo J."/>
            <person name="Li S."/>
            <person name="Chen X."/>
            <person name="Wang C."/>
            <person name="Dai X."/>
            <person name="Yang H."/>
            <person name="Song W."/>
            <person name="Hou L."/>
            <person name="Xu J."/>
            <person name="Tong Z."/>
            <person name="Xu A."/>
            <person name="Yuan X."/>
            <person name="Wang W."/>
            <person name="Yang Q."/>
            <person name="Chen L."/>
            <person name="Sun Z."/>
            <person name="Wang K."/>
            <person name="Pan B."/>
            <person name="Chen J."/>
            <person name="Bao Y."/>
            <person name="Liu F."/>
            <person name="Qi X."/>
            <person name="Gang D.R."/>
            <person name="Wen J."/>
            <person name="Li J."/>
        </authorList>
    </citation>
    <scope>NUCLEOTIDE SEQUENCE</scope>
    <source>
        <strain evidence="7">Dzin_1.0</strain>
    </source>
</reference>
<keyword evidence="1" id="KW-0479">Metal-binding</keyword>
<dbReference type="InterPro" id="IPR033275">
    <property type="entry name" value="MARCH-like"/>
</dbReference>
<dbReference type="SUPFAM" id="SSF57850">
    <property type="entry name" value="RING/U-box"/>
    <property type="match status" value="1"/>
</dbReference>
<evidence type="ECO:0000259" key="6">
    <source>
        <dbReference type="PROSITE" id="PS51292"/>
    </source>
</evidence>
<dbReference type="Pfam" id="PF12428">
    <property type="entry name" value="DUF3675"/>
    <property type="match status" value="1"/>
</dbReference>
<dbReference type="GO" id="GO:0004842">
    <property type="term" value="F:ubiquitin-protein transferase activity"/>
    <property type="evidence" value="ECO:0007669"/>
    <property type="project" value="TreeGrafter"/>
</dbReference>
<keyword evidence="8" id="KW-1185">Reference proteome</keyword>
<dbReference type="AlphaFoldDB" id="A0A9D5CLM2"/>
<dbReference type="PROSITE" id="PS51292">
    <property type="entry name" value="ZF_RING_CH"/>
    <property type="match status" value="1"/>
</dbReference>
<keyword evidence="5" id="KW-0812">Transmembrane</keyword>
<keyword evidence="5" id="KW-1133">Transmembrane helix</keyword>
<keyword evidence="5" id="KW-0472">Membrane</keyword>
<keyword evidence="2" id="KW-0863">Zinc-finger</keyword>
<evidence type="ECO:0000256" key="5">
    <source>
        <dbReference type="SAM" id="Phobius"/>
    </source>
</evidence>
<dbReference type="GO" id="GO:0016020">
    <property type="term" value="C:membrane"/>
    <property type="evidence" value="ECO:0007669"/>
    <property type="project" value="TreeGrafter"/>
</dbReference>